<evidence type="ECO:0000256" key="1">
    <source>
        <dbReference type="ARBA" id="ARBA00004651"/>
    </source>
</evidence>
<accession>A0A399F7T9</accession>
<keyword evidence="13" id="KW-1185">Reference proteome</keyword>
<evidence type="ECO:0000256" key="2">
    <source>
        <dbReference type="ARBA" id="ARBA00011262"/>
    </source>
</evidence>
<dbReference type="GO" id="GO:0005886">
    <property type="term" value="C:plasma membrane"/>
    <property type="evidence" value="ECO:0007669"/>
    <property type="project" value="UniProtKB-SubCell"/>
</dbReference>
<feature type="transmembrane region" description="Helical" evidence="11">
    <location>
        <begin position="237"/>
        <end position="254"/>
    </location>
</feature>
<dbReference type="Proteomes" id="UP000266178">
    <property type="component" value="Unassembled WGS sequence"/>
</dbReference>
<dbReference type="PANTHER" id="PTHR32196">
    <property type="entry name" value="ABC TRANSPORTER PERMEASE PROTEIN YPHD-RELATED-RELATED"/>
    <property type="match status" value="1"/>
</dbReference>
<keyword evidence="8 11" id="KW-0472">Membrane</keyword>
<feature type="transmembrane region" description="Helical" evidence="11">
    <location>
        <begin position="261"/>
        <end position="282"/>
    </location>
</feature>
<evidence type="ECO:0000256" key="8">
    <source>
        <dbReference type="ARBA" id="ARBA00023136"/>
    </source>
</evidence>
<feature type="transmembrane region" description="Helical" evidence="11">
    <location>
        <begin position="38"/>
        <end position="58"/>
    </location>
</feature>
<dbReference type="RefSeq" id="WP_119357427.1">
    <property type="nucleotide sequence ID" value="NZ_BJXM01000005.1"/>
</dbReference>
<keyword evidence="7 11" id="KW-1133">Transmembrane helix</keyword>
<feature type="transmembrane region" description="Helical" evidence="11">
    <location>
        <begin position="160"/>
        <end position="176"/>
    </location>
</feature>
<dbReference type="CDD" id="cd06579">
    <property type="entry name" value="TM_PBP1_transp_AraH_like"/>
    <property type="match status" value="1"/>
</dbReference>
<feature type="transmembrane region" description="Helical" evidence="11">
    <location>
        <begin position="117"/>
        <end position="140"/>
    </location>
</feature>
<dbReference type="AlphaFoldDB" id="A0A399F7T9"/>
<comment type="function">
    <text evidence="9">Part of the ABC transporter complex LsrABCD involved in autoinducer 2 (AI-2) import. Probably responsible for the translocation of the substrate across the membrane.</text>
</comment>
<evidence type="ECO:0000256" key="3">
    <source>
        <dbReference type="ARBA" id="ARBA00022448"/>
    </source>
</evidence>
<feature type="transmembrane region" description="Helical" evidence="11">
    <location>
        <begin position="90"/>
        <end position="110"/>
    </location>
</feature>
<keyword evidence="6 11" id="KW-0812">Transmembrane</keyword>
<evidence type="ECO:0000256" key="4">
    <source>
        <dbReference type="ARBA" id="ARBA00022475"/>
    </source>
</evidence>
<dbReference type="OrthoDB" id="9813906at2"/>
<evidence type="ECO:0000256" key="6">
    <source>
        <dbReference type="ARBA" id="ARBA00022692"/>
    </source>
</evidence>
<dbReference type="InterPro" id="IPR001851">
    <property type="entry name" value="ABC_transp_permease"/>
</dbReference>
<feature type="transmembrane region" description="Helical" evidence="11">
    <location>
        <begin position="205"/>
        <end position="225"/>
    </location>
</feature>
<sequence>MYVDRGRELSIMVFLGGLGMVLAVFAPEFYNAKNASDILVNISYITIAAIGMTAVILTAQIDISIGAILAACSTVAGLSAKAGVPIPLVFLYAIATGAAIGLVNGLLVAYARIPSIIVTLGTLTVIRGVIILLTGGTWIYDLPANFRAVGTGTTFGLPNPVWLMLLTLLIGAFVLSHTRWGRSLYAVGSNPAAARLAGINVERTYISVFVLAGALVGLATMAFATRFTTVQSNTGQGFEFLVITAVVVGGTNIFGGSGTVFGSFLGALLVGVTGTALTFLHVSAYWEQALQGLFILLAVALDAARRRGALEGSWVRRLLRRSA</sequence>
<dbReference type="PANTHER" id="PTHR32196:SF29">
    <property type="entry name" value="AUTOINDUCER 2 IMPORT SYSTEM PERMEASE PROTEIN LSRC"/>
    <property type="match status" value="1"/>
</dbReference>
<comment type="subunit">
    <text evidence="2">The complex is composed of two ATP-binding proteins (LsrA), two transmembrane proteins (LsrC and LsrD) and a solute-binding protein (LsrB).</text>
</comment>
<keyword evidence="3" id="KW-0813">Transport</keyword>
<evidence type="ECO:0000256" key="9">
    <source>
        <dbReference type="ARBA" id="ARBA00025439"/>
    </source>
</evidence>
<feature type="transmembrane region" description="Helical" evidence="11">
    <location>
        <begin position="9"/>
        <end position="26"/>
    </location>
</feature>
<comment type="caution">
    <text evidence="12">The sequence shown here is derived from an EMBL/GenBank/DDBJ whole genome shotgun (WGS) entry which is preliminary data.</text>
</comment>
<dbReference type="EMBL" id="QWLB01000024">
    <property type="protein sequence ID" value="RIH92170.1"/>
    <property type="molecule type" value="Genomic_DNA"/>
</dbReference>
<proteinExistence type="predicted"/>
<protein>
    <recommendedName>
        <fullName evidence="10">Autoinducer 2 import system permease protein LsrC</fullName>
    </recommendedName>
</protein>
<dbReference type="GO" id="GO:0022857">
    <property type="term" value="F:transmembrane transporter activity"/>
    <property type="evidence" value="ECO:0007669"/>
    <property type="project" value="InterPro"/>
</dbReference>
<reference evidence="12 13" key="1">
    <citation type="submission" date="2018-08" db="EMBL/GenBank/DDBJ databases">
        <title>Meiothermus granaticius genome AF-68 sequencing project.</title>
        <authorList>
            <person name="Da Costa M.S."/>
            <person name="Albuquerque L."/>
            <person name="Raposo P."/>
            <person name="Froufe H.J.C."/>
            <person name="Barroso C.S."/>
            <person name="Egas C."/>
        </authorList>
    </citation>
    <scope>NUCLEOTIDE SEQUENCE [LARGE SCALE GENOMIC DNA]</scope>
    <source>
        <strain evidence="12 13">AF-68</strain>
    </source>
</reference>
<gene>
    <name evidence="12" type="primary">rbsC_5</name>
    <name evidence="12" type="ORF">Mgrana_01949</name>
</gene>
<name>A0A399F7T9_9DEIN</name>
<organism evidence="12 13">
    <name type="scientific">Meiothermus granaticius NBRC 107808</name>
    <dbReference type="NCBI Taxonomy" id="1227551"/>
    <lineage>
        <taxon>Bacteria</taxon>
        <taxon>Thermotogati</taxon>
        <taxon>Deinococcota</taxon>
        <taxon>Deinococci</taxon>
        <taxon>Thermales</taxon>
        <taxon>Thermaceae</taxon>
        <taxon>Meiothermus</taxon>
    </lineage>
</organism>
<keyword evidence="5" id="KW-0997">Cell inner membrane</keyword>
<evidence type="ECO:0000256" key="11">
    <source>
        <dbReference type="SAM" id="Phobius"/>
    </source>
</evidence>
<keyword evidence="4" id="KW-1003">Cell membrane</keyword>
<evidence type="ECO:0000256" key="7">
    <source>
        <dbReference type="ARBA" id="ARBA00022989"/>
    </source>
</evidence>
<evidence type="ECO:0000256" key="5">
    <source>
        <dbReference type="ARBA" id="ARBA00022519"/>
    </source>
</evidence>
<evidence type="ECO:0000313" key="12">
    <source>
        <dbReference type="EMBL" id="RIH92170.1"/>
    </source>
</evidence>
<dbReference type="Pfam" id="PF02653">
    <property type="entry name" value="BPD_transp_2"/>
    <property type="match status" value="1"/>
</dbReference>
<evidence type="ECO:0000256" key="10">
    <source>
        <dbReference type="ARBA" id="ARBA00039382"/>
    </source>
</evidence>
<comment type="subcellular location">
    <subcellularLocation>
        <location evidence="1">Cell membrane</location>
        <topology evidence="1">Multi-pass membrane protein</topology>
    </subcellularLocation>
</comment>
<evidence type="ECO:0000313" key="13">
    <source>
        <dbReference type="Proteomes" id="UP000266178"/>
    </source>
</evidence>